<sequence length="41" mass="4806">MGGDQSFKTSKLFKWCPPIHPFTIIRSEEIIEFVENDSNTY</sequence>
<dbReference type="EMBL" id="JAURUP010000045">
    <property type="protein sequence ID" value="MDP9751978.1"/>
    <property type="molecule type" value="Genomic_DNA"/>
</dbReference>
<evidence type="ECO:0000313" key="2">
    <source>
        <dbReference type="Proteomes" id="UP001223886"/>
    </source>
</evidence>
<name>A0ABT9M764_9THEO</name>
<accession>A0ABT9M764</accession>
<evidence type="ECO:0000313" key="1">
    <source>
        <dbReference type="EMBL" id="MDP9751978.1"/>
    </source>
</evidence>
<comment type="caution">
    <text evidence="1">The sequence shown here is derived from an EMBL/GenBank/DDBJ whole genome shotgun (WGS) entry which is preliminary data.</text>
</comment>
<proteinExistence type="predicted"/>
<keyword evidence="2" id="KW-1185">Reference proteome</keyword>
<dbReference type="Proteomes" id="UP001223886">
    <property type="component" value="Unassembled WGS sequence"/>
</dbReference>
<protein>
    <submittedName>
        <fullName evidence="1">Uncharacterized protein</fullName>
    </submittedName>
</protein>
<organism evidence="1 2">
    <name type="scientific">Thermoanaerobacter pentosaceus</name>
    <dbReference type="NCBI Taxonomy" id="694059"/>
    <lineage>
        <taxon>Bacteria</taxon>
        <taxon>Bacillati</taxon>
        <taxon>Bacillota</taxon>
        <taxon>Clostridia</taxon>
        <taxon>Thermoanaerobacterales</taxon>
        <taxon>Thermoanaerobacteraceae</taxon>
        <taxon>Thermoanaerobacter</taxon>
    </lineage>
</organism>
<gene>
    <name evidence="1" type="ORF">J2S24_002504</name>
</gene>
<reference evidence="1 2" key="1">
    <citation type="submission" date="2023-07" db="EMBL/GenBank/DDBJ databases">
        <title>Genomic Encyclopedia of Type Strains, Phase IV (KMG-IV): sequencing the most valuable type-strain genomes for metagenomic binning, comparative biology and taxonomic classification.</title>
        <authorList>
            <person name="Goeker M."/>
        </authorList>
    </citation>
    <scope>NUCLEOTIDE SEQUENCE [LARGE SCALE GENOMIC DNA]</scope>
    <source>
        <strain evidence="1 2">DSM 25963</strain>
    </source>
</reference>